<gene>
    <name evidence="10" type="ORF">UFOPK1503_00649</name>
</gene>
<keyword evidence="5" id="KW-0378">Hydrolase</keyword>
<evidence type="ECO:0000256" key="4">
    <source>
        <dbReference type="ARBA" id="ARBA00022679"/>
    </source>
</evidence>
<dbReference type="GO" id="GO:0004180">
    <property type="term" value="F:carboxypeptidase activity"/>
    <property type="evidence" value="ECO:0007669"/>
    <property type="project" value="UniProtKB-KW"/>
</dbReference>
<sequence length="852" mass="90355">MSSKPTSSTLGTFLKFGFLSAIAGLLSVALFAPAVAVAGVAATTGIAAFEGLPDYIKPINASQASNVYALREGEPELIATFYHENRVEIPFEEMSPALVDAVVAVEDPRFYQHPGVDVISLIRAGLTNLASFGEGPGASTITMQYVRSSLVEAANLTGDAEAIAAATEVTIPRKLREIRLAIALEGQATKKEILAGYLNLVFLGNQINGVETASQYYFGIPASDLNIPQAAYLAGMLKSPNDYKPDEAENLDRGLGRRNYVIQRMADEGYLTQEEANEYKDAPIQTNITPVEAGCELNQTTAFFCDYTVWTIRNSPEFGTTAEDREMLLRRGGLDIYTTLDLDIQQTAWDATMNALPADNEWGFGTASVSVEVGTGRVIAMAQNRIFNQSAEPPVGETSVNYNTDRPFGGSSGFQPGSTYKLFTLAEWLKQGYSLGDHVDGRVQTGEDIDLDGQPDPVKIWNVAQDFSASCGGVVGLWEVKNSGTDQGATIDNISVGRAVITSQNTAFAAMASKLDLCAIRDTAQAFGVQRADGTELLYFPSTILGTNEVSPLSMAAAYAAVSNRGVYCSPVSIDKVILRRDGSELPVPQTRCSQAVSEDVALAMVQSLKPVITGGTGAASNPGGPVPLAGKTGTTDNRIHTWMIGFSSEVATATWVGNVSGQVRQGGKRVNGNEVTVIRHVVWKQIMRAVNAKYGGTNWPAPDPKYISAPSITIPAVSGLDAEQAKVQLMTASLSGAVMVEQVASPFPAGTVAYTSPAAGEAVPRGSLVKVYISSGGRLTVPDVRGMTVEQAYAALQQLGLFGTLPQPSQTSLLNKCDPNLPKDSVYSTQPGPGEAVLPASAVIVLPNKCR</sequence>
<dbReference type="GO" id="GO:0008955">
    <property type="term" value="F:peptidoglycan glycosyltransferase activity"/>
    <property type="evidence" value="ECO:0007669"/>
    <property type="project" value="UniProtKB-EC"/>
</dbReference>
<dbReference type="InterPro" id="IPR036950">
    <property type="entry name" value="PBP_transglycosylase"/>
</dbReference>
<keyword evidence="2" id="KW-0645">Protease</keyword>
<name>A0A6J6C4X4_9ZZZZ</name>
<dbReference type="SMART" id="SM00740">
    <property type="entry name" value="PASTA"/>
    <property type="match status" value="2"/>
</dbReference>
<dbReference type="PROSITE" id="PS51178">
    <property type="entry name" value="PASTA"/>
    <property type="match status" value="2"/>
</dbReference>
<dbReference type="Gene3D" id="1.10.3810.10">
    <property type="entry name" value="Biosynthetic peptidoglycan transglycosylase-like"/>
    <property type="match status" value="1"/>
</dbReference>
<dbReference type="InterPro" id="IPR023346">
    <property type="entry name" value="Lysozyme-like_dom_sf"/>
</dbReference>
<keyword evidence="6" id="KW-0511">Multifunctional enzyme</keyword>
<evidence type="ECO:0000313" key="10">
    <source>
        <dbReference type="EMBL" id="CAB4546114.1"/>
    </source>
</evidence>
<proteinExistence type="predicted"/>
<accession>A0A6J6C4X4</accession>
<dbReference type="AlphaFoldDB" id="A0A6J6C4X4"/>
<dbReference type="Pfam" id="PF03793">
    <property type="entry name" value="PASTA"/>
    <property type="match status" value="2"/>
</dbReference>
<dbReference type="InterPro" id="IPR005543">
    <property type="entry name" value="PASTA_dom"/>
</dbReference>
<evidence type="ECO:0000256" key="1">
    <source>
        <dbReference type="ARBA" id="ARBA00022645"/>
    </source>
</evidence>
<dbReference type="GO" id="GO:0006508">
    <property type="term" value="P:proteolysis"/>
    <property type="evidence" value="ECO:0007669"/>
    <property type="project" value="UniProtKB-KW"/>
</dbReference>
<evidence type="ECO:0000256" key="3">
    <source>
        <dbReference type="ARBA" id="ARBA00022676"/>
    </source>
</evidence>
<dbReference type="Gene3D" id="3.30.10.20">
    <property type="match status" value="2"/>
</dbReference>
<comment type="catalytic activity">
    <reaction evidence="8">
        <text>[GlcNAc-(1-&gt;4)-Mur2Ac(oyl-L-Ala-gamma-D-Glu-L-Lys-D-Ala-D-Ala)](n)-di-trans,octa-cis-undecaprenyl diphosphate + beta-D-GlcNAc-(1-&gt;4)-Mur2Ac(oyl-L-Ala-gamma-D-Glu-L-Lys-D-Ala-D-Ala)-di-trans,octa-cis-undecaprenyl diphosphate = [GlcNAc-(1-&gt;4)-Mur2Ac(oyl-L-Ala-gamma-D-Glu-L-Lys-D-Ala-D-Ala)](n+1)-di-trans,octa-cis-undecaprenyl diphosphate + di-trans,octa-cis-undecaprenyl diphosphate + H(+)</text>
        <dbReference type="Rhea" id="RHEA:23708"/>
        <dbReference type="Rhea" id="RHEA-COMP:9602"/>
        <dbReference type="Rhea" id="RHEA-COMP:9603"/>
        <dbReference type="ChEBI" id="CHEBI:15378"/>
        <dbReference type="ChEBI" id="CHEBI:58405"/>
        <dbReference type="ChEBI" id="CHEBI:60033"/>
        <dbReference type="ChEBI" id="CHEBI:78435"/>
        <dbReference type="EC" id="2.4.99.28"/>
    </reaction>
</comment>
<keyword evidence="4" id="KW-0808">Transferase</keyword>
<evidence type="ECO:0000259" key="9">
    <source>
        <dbReference type="PROSITE" id="PS51178"/>
    </source>
</evidence>
<evidence type="ECO:0000256" key="5">
    <source>
        <dbReference type="ARBA" id="ARBA00022801"/>
    </source>
</evidence>
<keyword evidence="1" id="KW-0121">Carboxypeptidase</keyword>
<dbReference type="EC" id="2.4.99.28" evidence="7"/>
<dbReference type="InterPro" id="IPR050396">
    <property type="entry name" value="Glycosyltr_51/Transpeptidase"/>
</dbReference>
<feature type="domain" description="PASTA" evidence="9">
    <location>
        <begin position="777"/>
        <end position="850"/>
    </location>
</feature>
<dbReference type="Gene3D" id="3.40.710.10">
    <property type="entry name" value="DD-peptidase/beta-lactamase superfamily"/>
    <property type="match status" value="1"/>
</dbReference>
<dbReference type="SUPFAM" id="SSF56601">
    <property type="entry name" value="beta-lactamase/transpeptidase-like"/>
    <property type="match status" value="1"/>
</dbReference>
<protein>
    <recommendedName>
        <fullName evidence="7">peptidoglycan glycosyltransferase</fullName>
        <ecNumber evidence="7">2.4.99.28</ecNumber>
    </recommendedName>
</protein>
<evidence type="ECO:0000256" key="6">
    <source>
        <dbReference type="ARBA" id="ARBA00023268"/>
    </source>
</evidence>
<dbReference type="GO" id="GO:0009252">
    <property type="term" value="P:peptidoglycan biosynthetic process"/>
    <property type="evidence" value="ECO:0007669"/>
    <property type="project" value="TreeGrafter"/>
</dbReference>
<dbReference type="InterPro" id="IPR001460">
    <property type="entry name" value="PCN-bd_Tpept"/>
</dbReference>
<dbReference type="CDD" id="cd06577">
    <property type="entry name" value="PASTA_pknB"/>
    <property type="match status" value="2"/>
</dbReference>
<dbReference type="EMBL" id="CAEZST010000008">
    <property type="protein sequence ID" value="CAB4546114.1"/>
    <property type="molecule type" value="Genomic_DNA"/>
</dbReference>
<dbReference type="PANTHER" id="PTHR32282:SF33">
    <property type="entry name" value="PEPTIDOGLYCAN GLYCOSYLTRANSFERASE"/>
    <property type="match status" value="1"/>
</dbReference>
<dbReference type="GO" id="GO:0030288">
    <property type="term" value="C:outer membrane-bounded periplasmic space"/>
    <property type="evidence" value="ECO:0007669"/>
    <property type="project" value="TreeGrafter"/>
</dbReference>
<dbReference type="InterPro" id="IPR001264">
    <property type="entry name" value="Glyco_trans_51"/>
</dbReference>
<dbReference type="PANTHER" id="PTHR32282">
    <property type="entry name" value="BINDING PROTEIN TRANSPEPTIDASE, PUTATIVE-RELATED"/>
    <property type="match status" value="1"/>
</dbReference>
<keyword evidence="3" id="KW-0328">Glycosyltransferase</keyword>
<dbReference type="Pfam" id="PF00905">
    <property type="entry name" value="Transpeptidase"/>
    <property type="match status" value="1"/>
</dbReference>
<dbReference type="SUPFAM" id="SSF53955">
    <property type="entry name" value="Lysozyme-like"/>
    <property type="match status" value="1"/>
</dbReference>
<dbReference type="GO" id="GO:0008658">
    <property type="term" value="F:penicillin binding"/>
    <property type="evidence" value="ECO:0007669"/>
    <property type="project" value="InterPro"/>
</dbReference>
<evidence type="ECO:0000256" key="2">
    <source>
        <dbReference type="ARBA" id="ARBA00022670"/>
    </source>
</evidence>
<evidence type="ECO:0000256" key="7">
    <source>
        <dbReference type="ARBA" id="ARBA00044770"/>
    </source>
</evidence>
<dbReference type="Pfam" id="PF00912">
    <property type="entry name" value="Transgly"/>
    <property type="match status" value="1"/>
</dbReference>
<organism evidence="10">
    <name type="scientific">freshwater metagenome</name>
    <dbReference type="NCBI Taxonomy" id="449393"/>
    <lineage>
        <taxon>unclassified sequences</taxon>
        <taxon>metagenomes</taxon>
        <taxon>ecological metagenomes</taxon>
    </lineage>
</organism>
<dbReference type="InterPro" id="IPR012338">
    <property type="entry name" value="Beta-lactam/transpept-like"/>
</dbReference>
<reference evidence="10" key="1">
    <citation type="submission" date="2020-05" db="EMBL/GenBank/DDBJ databases">
        <authorList>
            <person name="Chiriac C."/>
            <person name="Salcher M."/>
            <person name="Ghai R."/>
            <person name="Kavagutti S V."/>
        </authorList>
    </citation>
    <scope>NUCLEOTIDE SEQUENCE</scope>
</reference>
<feature type="domain" description="PASTA" evidence="9">
    <location>
        <begin position="709"/>
        <end position="776"/>
    </location>
</feature>
<evidence type="ECO:0000256" key="8">
    <source>
        <dbReference type="ARBA" id="ARBA00049902"/>
    </source>
</evidence>